<dbReference type="Proteomes" id="UP000800092">
    <property type="component" value="Unassembled WGS sequence"/>
</dbReference>
<reference evidence="8" key="1">
    <citation type="journal article" date="2020" name="Stud. Mycol.">
        <title>101 Dothideomycetes genomes: a test case for predicting lifestyles and emergence of pathogens.</title>
        <authorList>
            <person name="Haridas S."/>
            <person name="Albert R."/>
            <person name="Binder M."/>
            <person name="Bloem J."/>
            <person name="Labutti K."/>
            <person name="Salamov A."/>
            <person name="Andreopoulos B."/>
            <person name="Baker S."/>
            <person name="Barry K."/>
            <person name="Bills G."/>
            <person name="Bluhm B."/>
            <person name="Cannon C."/>
            <person name="Castanera R."/>
            <person name="Culley D."/>
            <person name="Daum C."/>
            <person name="Ezra D."/>
            <person name="Gonzalez J."/>
            <person name="Henrissat B."/>
            <person name="Kuo A."/>
            <person name="Liang C."/>
            <person name="Lipzen A."/>
            <person name="Lutzoni F."/>
            <person name="Magnuson J."/>
            <person name="Mondo S."/>
            <person name="Nolan M."/>
            <person name="Ohm R."/>
            <person name="Pangilinan J."/>
            <person name="Park H.-J."/>
            <person name="Ramirez L."/>
            <person name="Alfaro M."/>
            <person name="Sun H."/>
            <person name="Tritt A."/>
            <person name="Yoshinaga Y."/>
            <person name="Zwiers L.-H."/>
            <person name="Turgeon B."/>
            <person name="Goodwin S."/>
            <person name="Spatafora J."/>
            <person name="Crous P."/>
            <person name="Grigoriev I."/>
        </authorList>
    </citation>
    <scope>NUCLEOTIDE SEQUENCE</scope>
    <source>
        <strain evidence="8">Tuck. ex Michener</strain>
    </source>
</reference>
<dbReference type="InterPro" id="IPR021109">
    <property type="entry name" value="Peptidase_aspartic_dom_sf"/>
</dbReference>
<evidence type="ECO:0000313" key="9">
    <source>
        <dbReference type="Proteomes" id="UP000800092"/>
    </source>
</evidence>
<keyword evidence="5" id="KW-0812">Transmembrane</keyword>
<keyword evidence="3 8" id="KW-0645">Protease</keyword>
<dbReference type="Gene3D" id="2.40.70.10">
    <property type="entry name" value="Acid Proteases"/>
    <property type="match status" value="2"/>
</dbReference>
<feature type="region of interest" description="Disordered" evidence="4">
    <location>
        <begin position="454"/>
        <end position="490"/>
    </location>
</feature>
<name>A0A6A6HDX8_VIRVR</name>
<evidence type="ECO:0000259" key="7">
    <source>
        <dbReference type="PROSITE" id="PS51767"/>
    </source>
</evidence>
<evidence type="ECO:0000256" key="3">
    <source>
        <dbReference type="RuleBase" id="RU000454"/>
    </source>
</evidence>
<organism evidence="8 9">
    <name type="scientific">Viridothelium virens</name>
    <name type="common">Speckled blister lichen</name>
    <name type="synonym">Trypethelium virens</name>
    <dbReference type="NCBI Taxonomy" id="1048519"/>
    <lineage>
        <taxon>Eukaryota</taxon>
        <taxon>Fungi</taxon>
        <taxon>Dikarya</taxon>
        <taxon>Ascomycota</taxon>
        <taxon>Pezizomycotina</taxon>
        <taxon>Dothideomycetes</taxon>
        <taxon>Dothideomycetes incertae sedis</taxon>
        <taxon>Trypetheliales</taxon>
        <taxon>Trypetheliaceae</taxon>
        <taxon>Viridothelium</taxon>
    </lineage>
</organism>
<comment type="similarity">
    <text evidence="1 3">Belongs to the peptidase A1 family.</text>
</comment>
<dbReference type="PROSITE" id="PS51767">
    <property type="entry name" value="PEPTIDASE_A1"/>
    <property type="match status" value="1"/>
</dbReference>
<sequence>MHSFRSLSSLGFLFPLFLLVNDIVEAAVKVDFTKRAGSPTLGRRTVGVTGKKDLTYELGGGYYATISVGNPPQPVELLIDTGSSDLVVQSPQSCGNRGKQNPCGGGTFDPSKSSSYKVTAPGQFNTMFQNGEATTGDIATDDVSFGGVTLQNATVAVGLAANGTTHTGLIGIGYDRDANAGSSTILNGMVKAGIIKSEIFSVWLDDMAADSGSILFGGIDESKFDTNAGLVTLDILTNPLDNRFDKYLVSMTNISATIGGQVISPPLSSAQNANSSGSLPYLPVVADTGAPAMIVPPQVFTAINQYVGAMQPPGFDQHYGLFCSEKQNQTLQNSIISWTLGDPKNTSISITYNVTLSDLVVPIFIPGTRQPYSMPGPEGKPAELCAFGLQPPTPGSQFYLMGDPFLRAMFVVFDQNKNQLSFGKPVFNSTRSTPVTISSNSTLPDVVVSEPASDARTLTSQASNPVTATASASGSGSSSTSGGTAKQTGNAAAGLTTPTLGGSMLVAFWILIMGFAGIFAFEL</sequence>
<dbReference type="GO" id="GO:0004190">
    <property type="term" value="F:aspartic-type endopeptidase activity"/>
    <property type="evidence" value="ECO:0007669"/>
    <property type="project" value="UniProtKB-KW"/>
</dbReference>
<feature type="domain" description="Peptidase A1" evidence="7">
    <location>
        <begin position="62"/>
        <end position="423"/>
    </location>
</feature>
<accession>A0A6A6HDX8</accession>
<dbReference type="PANTHER" id="PTHR47966:SF65">
    <property type="entry name" value="ASPARTIC-TYPE ENDOPEPTIDASE"/>
    <property type="match status" value="1"/>
</dbReference>
<proteinExistence type="inferred from homology"/>
<dbReference type="OrthoDB" id="771136at2759"/>
<evidence type="ECO:0000256" key="2">
    <source>
        <dbReference type="ARBA" id="ARBA00022750"/>
    </source>
</evidence>
<dbReference type="InterPro" id="IPR033121">
    <property type="entry name" value="PEPTIDASE_A1"/>
</dbReference>
<keyword evidence="3" id="KW-0378">Hydrolase</keyword>
<feature type="signal peptide" evidence="6">
    <location>
        <begin position="1"/>
        <end position="26"/>
    </location>
</feature>
<keyword evidence="5" id="KW-1133">Transmembrane helix</keyword>
<dbReference type="PRINTS" id="PR00792">
    <property type="entry name" value="PEPSIN"/>
</dbReference>
<dbReference type="EMBL" id="ML991786">
    <property type="protein sequence ID" value="KAF2236257.1"/>
    <property type="molecule type" value="Genomic_DNA"/>
</dbReference>
<keyword evidence="6" id="KW-0732">Signal</keyword>
<dbReference type="InterPro" id="IPR001969">
    <property type="entry name" value="Aspartic_peptidase_AS"/>
</dbReference>
<feature type="chain" id="PRO_5025426603" evidence="6">
    <location>
        <begin position="27"/>
        <end position="523"/>
    </location>
</feature>
<evidence type="ECO:0000313" key="8">
    <source>
        <dbReference type="EMBL" id="KAF2236257.1"/>
    </source>
</evidence>
<feature type="transmembrane region" description="Helical" evidence="5">
    <location>
        <begin position="500"/>
        <end position="521"/>
    </location>
</feature>
<feature type="compositionally biased region" description="Low complexity" evidence="4">
    <location>
        <begin position="467"/>
        <end position="485"/>
    </location>
</feature>
<evidence type="ECO:0000256" key="4">
    <source>
        <dbReference type="SAM" id="MobiDB-lite"/>
    </source>
</evidence>
<dbReference type="InterPro" id="IPR001461">
    <property type="entry name" value="Aspartic_peptidase_A1"/>
</dbReference>
<evidence type="ECO:0000256" key="1">
    <source>
        <dbReference type="ARBA" id="ARBA00007447"/>
    </source>
</evidence>
<dbReference type="PANTHER" id="PTHR47966">
    <property type="entry name" value="BETA-SITE APP-CLEAVING ENZYME, ISOFORM A-RELATED"/>
    <property type="match status" value="1"/>
</dbReference>
<gene>
    <name evidence="8" type="ORF">EV356DRAFT_575171</name>
</gene>
<evidence type="ECO:0000256" key="5">
    <source>
        <dbReference type="SAM" id="Phobius"/>
    </source>
</evidence>
<dbReference type="PROSITE" id="PS00141">
    <property type="entry name" value="ASP_PROTEASE"/>
    <property type="match status" value="2"/>
</dbReference>
<protein>
    <submittedName>
        <fullName evidence="8">Acid protease</fullName>
    </submittedName>
</protein>
<keyword evidence="5" id="KW-0472">Membrane</keyword>
<feature type="region of interest" description="Disordered" evidence="4">
    <location>
        <begin position="92"/>
        <end position="112"/>
    </location>
</feature>
<evidence type="ECO:0000256" key="6">
    <source>
        <dbReference type="SAM" id="SignalP"/>
    </source>
</evidence>
<keyword evidence="2 3" id="KW-0064">Aspartyl protease</keyword>
<dbReference type="AlphaFoldDB" id="A0A6A6HDX8"/>
<feature type="compositionally biased region" description="Polar residues" evidence="4">
    <location>
        <begin position="456"/>
        <end position="466"/>
    </location>
</feature>
<keyword evidence="9" id="KW-1185">Reference proteome</keyword>
<dbReference type="SUPFAM" id="SSF50630">
    <property type="entry name" value="Acid proteases"/>
    <property type="match status" value="1"/>
</dbReference>
<dbReference type="Pfam" id="PF00026">
    <property type="entry name" value="Asp"/>
    <property type="match status" value="1"/>
</dbReference>
<dbReference type="GO" id="GO:0006508">
    <property type="term" value="P:proteolysis"/>
    <property type="evidence" value="ECO:0007669"/>
    <property type="project" value="UniProtKB-KW"/>
</dbReference>